<sequence>MPSDHTKPGVGRSTGRPATIDPDAVAGVALRLFAENGYERTSMEDIARAAGIGRKSLYRYFPSKADLVWGGIEPVVEASGQVLENARTAGPTDGDTSDGGILAGLRAAAIAGASAIPDLSVTRGRLRLIAEHPELASRSYDALAPQRERARHYLLAQGVTESAAGYLCAAYLGATFEAWMQWAAGTDADPVPYLVEALGVLRVPTVRPGR</sequence>
<dbReference type="PANTHER" id="PTHR30055">
    <property type="entry name" value="HTH-TYPE TRANSCRIPTIONAL REGULATOR RUTR"/>
    <property type="match status" value="1"/>
</dbReference>
<dbReference type="InterPro" id="IPR001647">
    <property type="entry name" value="HTH_TetR"/>
</dbReference>
<dbReference type="InterPro" id="IPR050109">
    <property type="entry name" value="HTH-type_TetR-like_transc_reg"/>
</dbReference>
<dbReference type="PROSITE" id="PS50977">
    <property type="entry name" value="HTH_TETR_2"/>
    <property type="match status" value="1"/>
</dbReference>
<feature type="DNA-binding region" description="H-T-H motif" evidence="4">
    <location>
        <begin position="42"/>
        <end position="61"/>
    </location>
</feature>
<keyword evidence="2 4" id="KW-0238">DNA-binding</keyword>
<evidence type="ECO:0000259" key="5">
    <source>
        <dbReference type="PROSITE" id="PS50977"/>
    </source>
</evidence>
<proteinExistence type="predicted"/>
<evidence type="ECO:0000313" key="7">
    <source>
        <dbReference type="Proteomes" id="UP001500200"/>
    </source>
</evidence>
<feature type="domain" description="HTH tetR-type" evidence="5">
    <location>
        <begin position="19"/>
        <end position="79"/>
    </location>
</feature>
<dbReference type="Gene3D" id="1.10.357.10">
    <property type="entry name" value="Tetracycline Repressor, domain 2"/>
    <property type="match status" value="1"/>
</dbReference>
<name>A0ABP9RY97_9MICC</name>
<protein>
    <submittedName>
        <fullName evidence="6">Mycofactocin system transcriptional regulator</fullName>
    </submittedName>
</protein>
<dbReference type="Gene3D" id="1.10.10.60">
    <property type="entry name" value="Homeodomain-like"/>
    <property type="match status" value="1"/>
</dbReference>
<dbReference type="Pfam" id="PF00440">
    <property type="entry name" value="TetR_N"/>
    <property type="match status" value="1"/>
</dbReference>
<dbReference type="PANTHER" id="PTHR30055:SF234">
    <property type="entry name" value="HTH-TYPE TRANSCRIPTIONAL REGULATOR BETI"/>
    <property type="match status" value="1"/>
</dbReference>
<accession>A0ABP9RY97</accession>
<reference evidence="7" key="1">
    <citation type="journal article" date="2019" name="Int. J. Syst. Evol. Microbiol.">
        <title>The Global Catalogue of Microorganisms (GCM) 10K type strain sequencing project: providing services to taxonomists for standard genome sequencing and annotation.</title>
        <authorList>
            <consortium name="The Broad Institute Genomics Platform"/>
            <consortium name="The Broad Institute Genome Sequencing Center for Infectious Disease"/>
            <person name="Wu L."/>
            <person name="Ma J."/>
        </authorList>
    </citation>
    <scope>NUCLEOTIDE SEQUENCE [LARGE SCALE GENOMIC DNA]</scope>
    <source>
        <strain evidence="7">JCM 18514</strain>
    </source>
</reference>
<dbReference type="RefSeq" id="WP_345447232.1">
    <property type="nucleotide sequence ID" value="NZ_BAABKK010000002.1"/>
</dbReference>
<gene>
    <name evidence="6" type="primary">mftR</name>
    <name evidence="6" type="ORF">GCM10023346_02640</name>
</gene>
<keyword evidence="7" id="KW-1185">Reference proteome</keyword>
<dbReference type="PRINTS" id="PR00455">
    <property type="entry name" value="HTHTETR"/>
</dbReference>
<dbReference type="Proteomes" id="UP001500200">
    <property type="component" value="Unassembled WGS sequence"/>
</dbReference>
<evidence type="ECO:0000256" key="4">
    <source>
        <dbReference type="PROSITE-ProRule" id="PRU00335"/>
    </source>
</evidence>
<evidence type="ECO:0000256" key="1">
    <source>
        <dbReference type="ARBA" id="ARBA00023015"/>
    </source>
</evidence>
<evidence type="ECO:0000256" key="3">
    <source>
        <dbReference type="ARBA" id="ARBA00023163"/>
    </source>
</evidence>
<dbReference type="EMBL" id="BAABKK010000002">
    <property type="protein sequence ID" value="GAA5189058.1"/>
    <property type="molecule type" value="Genomic_DNA"/>
</dbReference>
<evidence type="ECO:0000313" key="6">
    <source>
        <dbReference type="EMBL" id="GAA5189058.1"/>
    </source>
</evidence>
<dbReference type="InterPro" id="IPR009057">
    <property type="entry name" value="Homeodomain-like_sf"/>
</dbReference>
<keyword evidence="1" id="KW-0805">Transcription regulation</keyword>
<comment type="caution">
    <text evidence="6">The sequence shown here is derived from an EMBL/GenBank/DDBJ whole genome shotgun (WGS) entry which is preliminary data.</text>
</comment>
<organism evidence="6 7">
    <name type="scientific">Arthrobacter gyeryongensis</name>
    <dbReference type="NCBI Taxonomy" id="1650592"/>
    <lineage>
        <taxon>Bacteria</taxon>
        <taxon>Bacillati</taxon>
        <taxon>Actinomycetota</taxon>
        <taxon>Actinomycetes</taxon>
        <taxon>Micrococcales</taxon>
        <taxon>Micrococcaceae</taxon>
        <taxon>Arthrobacter</taxon>
    </lineage>
</organism>
<dbReference type="SUPFAM" id="SSF46689">
    <property type="entry name" value="Homeodomain-like"/>
    <property type="match status" value="1"/>
</dbReference>
<evidence type="ECO:0000256" key="2">
    <source>
        <dbReference type="ARBA" id="ARBA00023125"/>
    </source>
</evidence>
<keyword evidence="3" id="KW-0804">Transcription</keyword>